<keyword evidence="2" id="KW-1185">Reference proteome</keyword>
<evidence type="ECO:0000313" key="2">
    <source>
        <dbReference type="Proteomes" id="UP001359485"/>
    </source>
</evidence>
<organism evidence="1 2">
    <name type="scientific">Polyplax serrata</name>
    <name type="common">Common mouse louse</name>
    <dbReference type="NCBI Taxonomy" id="468196"/>
    <lineage>
        <taxon>Eukaryota</taxon>
        <taxon>Metazoa</taxon>
        <taxon>Ecdysozoa</taxon>
        <taxon>Arthropoda</taxon>
        <taxon>Hexapoda</taxon>
        <taxon>Insecta</taxon>
        <taxon>Pterygota</taxon>
        <taxon>Neoptera</taxon>
        <taxon>Paraneoptera</taxon>
        <taxon>Psocodea</taxon>
        <taxon>Troctomorpha</taxon>
        <taxon>Phthiraptera</taxon>
        <taxon>Anoplura</taxon>
        <taxon>Polyplacidae</taxon>
        <taxon>Polyplax</taxon>
    </lineage>
</organism>
<gene>
    <name evidence="1" type="ORF">RUM44_008192</name>
</gene>
<sequence>MHTPNDRVDSSGEEGNVWSLAKASIISSEFNFGANGLAGTRGLLDATEGDTTQHPEIILKPTRVID</sequence>
<accession>A0ABR1B9M8</accession>
<comment type="caution">
    <text evidence="1">The sequence shown here is derived from an EMBL/GenBank/DDBJ whole genome shotgun (WGS) entry which is preliminary data.</text>
</comment>
<dbReference type="Proteomes" id="UP001359485">
    <property type="component" value="Unassembled WGS sequence"/>
</dbReference>
<name>A0ABR1B9M8_POLSC</name>
<protein>
    <submittedName>
        <fullName evidence="1">Uncharacterized protein</fullName>
    </submittedName>
</protein>
<reference evidence="1 2" key="1">
    <citation type="submission" date="2023-09" db="EMBL/GenBank/DDBJ databases">
        <title>Genomes of two closely related lineages of the louse Polyplax serrata with different host specificities.</title>
        <authorList>
            <person name="Martinu J."/>
            <person name="Tarabai H."/>
            <person name="Stefka J."/>
            <person name="Hypsa V."/>
        </authorList>
    </citation>
    <scope>NUCLEOTIDE SEQUENCE [LARGE SCALE GENOMIC DNA]</scope>
    <source>
        <strain evidence="1">98ZLc_SE</strain>
    </source>
</reference>
<evidence type="ECO:0000313" key="1">
    <source>
        <dbReference type="EMBL" id="KAK6637770.1"/>
    </source>
</evidence>
<dbReference type="EMBL" id="JAWJWF010000002">
    <property type="protein sequence ID" value="KAK6637770.1"/>
    <property type="molecule type" value="Genomic_DNA"/>
</dbReference>
<proteinExistence type="predicted"/>